<evidence type="ECO:0000256" key="6">
    <source>
        <dbReference type="PROSITE-ProRule" id="PRU00169"/>
    </source>
</evidence>
<dbReference type="SUPFAM" id="SSF52172">
    <property type="entry name" value="CheY-like"/>
    <property type="match status" value="1"/>
</dbReference>
<dbReference type="PROSITE" id="PS51755">
    <property type="entry name" value="OMPR_PHOB"/>
    <property type="match status" value="1"/>
</dbReference>
<dbReference type="GO" id="GO:0000156">
    <property type="term" value="F:phosphorelay response regulator activity"/>
    <property type="evidence" value="ECO:0007669"/>
    <property type="project" value="TreeGrafter"/>
</dbReference>
<name>A0A2P8GB63_9BACT</name>
<dbReference type="GO" id="GO:0005829">
    <property type="term" value="C:cytosol"/>
    <property type="evidence" value="ECO:0007669"/>
    <property type="project" value="TreeGrafter"/>
</dbReference>
<dbReference type="EMBL" id="PYAS01000003">
    <property type="protein sequence ID" value="PSL31220.1"/>
    <property type="molecule type" value="Genomic_DNA"/>
</dbReference>
<keyword evidence="2" id="KW-0902">Two-component regulatory system</keyword>
<dbReference type="GO" id="GO:0032993">
    <property type="term" value="C:protein-DNA complex"/>
    <property type="evidence" value="ECO:0007669"/>
    <property type="project" value="TreeGrafter"/>
</dbReference>
<evidence type="ECO:0000256" key="5">
    <source>
        <dbReference type="ARBA" id="ARBA00023163"/>
    </source>
</evidence>
<comment type="caution">
    <text evidence="10">The sequence shown here is derived from an EMBL/GenBank/DDBJ whole genome shotgun (WGS) entry which is preliminary data.</text>
</comment>
<dbReference type="CDD" id="cd00383">
    <property type="entry name" value="trans_reg_C"/>
    <property type="match status" value="1"/>
</dbReference>
<dbReference type="GO" id="GO:0006355">
    <property type="term" value="P:regulation of DNA-templated transcription"/>
    <property type="evidence" value="ECO:0007669"/>
    <property type="project" value="InterPro"/>
</dbReference>
<evidence type="ECO:0000256" key="3">
    <source>
        <dbReference type="ARBA" id="ARBA00023015"/>
    </source>
</evidence>
<gene>
    <name evidence="10" type="ORF">CLV60_10386</name>
</gene>
<dbReference type="FunFam" id="3.40.50.2300:FF:000001">
    <property type="entry name" value="DNA-binding response regulator PhoB"/>
    <property type="match status" value="1"/>
</dbReference>
<dbReference type="AlphaFoldDB" id="A0A2P8GB63"/>
<dbReference type="PROSITE" id="PS50110">
    <property type="entry name" value="RESPONSE_REGULATORY"/>
    <property type="match status" value="1"/>
</dbReference>
<dbReference type="Gene3D" id="3.40.50.2300">
    <property type="match status" value="1"/>
</dbReference>
<protein>
    <submittedName>
        <fullName evidence="10">DNA-binding response OmpR family regulator</fullName>
    </submittedName>
</protein>
<evidence type="ECO:0000256" key="1">
    <source>
        <dbReference type="ARBA" id="ARBA00022553"/>
    </source>
</evidence>
<reference evidence="10 11" key="1">
    <citation type="submission" date="2018-03" db="EMBL/GenBank/DDBJ databases">
        <title>Genomic Encyclopedia of Archaeal and Bacterial Type Strains, Phase II (KMG-II): from individual species to whole genera.</title>
        <authorList>
            <person name="Goeker M."/>
        </authorList>
    </citation>
    <scope>NUCLEOTIDE SEQUENCE [LARGE SCALE GENOMIC DNA]</scope>
    <source>
        <strain evidence="10 11">DSM 29057</strain>
    </source>
</reference>
<dbReference type="Gene3D" id="6.10.250.690">
    <property type="match status" value="1"/>
</dbReference>
<dbReference type="CDD" id="cd17574">
    <property type="entry name" value="REC_OmpR"/>
    <property type="match status" value="1"/>
</dbReference>
<organism evidence="10 11">
    <name type="scientific">Dyadobacter jiangsuensis</name>
    <dbReference type="NCBI Taxonomy" id="1591085"/>
    <lineage>
        <taxon>Bacteria</taxon>
        <taxon>Pseudomonadati</taxon>
        <taxon>Bacteroidota</taxon>
        <taxon>Cytophagia</taxon>
        <taxon>Cytophagales</taxon>
        <taxon>Spirosomataceae</taxon>
        <taxon>Dyadobacter</taxon>
    </lineage>
</organism>
<dbReference type="GO" id="GO:0000976">
    <property type="term" value="F:transcription cis-regulatory region binding"/>
    <property type="evidence" value="ECO:0007669"/>
    <property type="project" value="TreeGrafter"/>
</dbReference>
<dbReference type="InterPro" id="IPR001867">
    <property type="entry name" value="OmpR/PhoB-type_DNA-bd"/>
</dbReference>
<keyword evidence="3" id="KW-0805">Transcription regulation</keyword>
<evidence type="ECO:0000256" key="2">
    <source>
        <dbReference type="ARBA" id="ARBA00023012"/>
    </source>
</evidence>
<dbReference type="Proteomes" id="UP000241964">
    <property type="component" value="Unassembled WGS sequence"/>
</dbReference>
<keyword evidence="4 7" id="KW-0238">DNA-binding</keyword>
<dbReference type="InterPro" id="IPR001789">
    <property type="entry name" value="Sig_transdc_resp-reg_receiver"/>
</dbReference>
<feature type="modified residue" description="4-aspartylphosphate" evidence="6">
    <location>
        <position position="74"/>
    </location>
</feature>
<dbReference type="FunFam" id="1.10.10.10:FF:000005">
    <property type="entry name" value="Two-component system response regulator"/>
    <property type="match status" value="1"/>
</dbReference>
<dbReference type="PANTHER" id="PTHR48111:SF22">
    <property type="entry name" value="REGULATOR OF RPOS"/>
    <property type="match status" value="1"/>
</dbReference>
<feature type="DNA-binding region" description="OmpR/PhoB-type" evidence="7">
    <location>
        <begin position="151"/>
        <end position="249"/>
    </location>
</feature>
<evidence type="ECO:0000259" key="9">
    <source>
        <dbReference type="PROSITE" id="PS51755"/>
    </source>
</evidence>
<dbReference type="Gene3D" id="1.10.10.10">
    <property type="entry name" value="Winged helix-like DNA-binding domain superfamily/Winged helix DNA-binding domain"/>
    <property type="match status" value="1"/>
</dbReference>
<evidence type="ECO:0000259" key="8">
    <source>
        <dbReference type="PROSITE" id="PS50110"/>
    </source>
</evidence>
<keyword evidence="5" id="KW-0804">Transcription</keyword>
<keyword evidence="11" id="KW-1185">Reference proteome</keyword>
<dbReference type="InterPro" id="IPR039420">
    <property type="entry name" value="WalR-like"/>
</dbReference>
<dbReference type="Pfam" id="PF00486">
    <property type="entry name" value="Trans_reg_C"/>
    <property type="match status" value="1"/>
</dbReference>
<evidence type="ECO:0000313" key="10">
    <source>
        <dbReference type="EMBL" id="PSL31220.1"/>
    </source>
</evidence>
<dbReference type="SMART" id="SM00862">
    <property type="entry name" value="Trans_reg_C"/>
    <property type="match status" value="1"/>
</dbReference>
<dbReference type="PANTHER" id="PTHR48111">
    <property type="entry name" value="REGULATOR OF RPOS"/>
    <property type="match status" value="1"/>
</dbReference>
<dbReference type="SMART" id="SM00448">
    <property type="entry name" value="REC"/>
    <property type="match status" value="1"/>
</dbReference>
<dbReference type="Pfam" id="PF00072">
    <property type="entry name" value="Response_reg"/>
    <property type="match status" value="1"/>
</dbReference>
<proteinExistence type="predicted"/>
<evidence type="ECO:0000256" key="4">
    <source>
        <dbReference type="ARBA" id="ARBA00023125"/>
    </source>
</evidence>
<feature type="domain" description="Response regulatory" evidence="8">
    <location>
        <begin position="25"/>
        <end position="139"/>
    </location>
</feature>
<evidence type="ECO:0000313" key="11">
    <source>
        <dbReference type="Proteomes" id="UP000241964"/>
    </source>
</evidence>
<dbReference type="InterPro" id="IPR011006">
    <property type="entry name" value="CheY-like_superfamily"/>
</dbReference>
<dbReference type="InterPro" id="IPR036388">
    <property type="entry name" value="WH-like_DNA-bd_sf"/>
</dbReference>
<accession>A0A2P8GB63</accession>
<sequence>MIFASLLTLLFDANLIGICMKMKKTILIIEDDLRIAQNIYRVLQSEDFDAEIARDGLVGKKMALEGRYDLVLLDINLPGMNGFDVCRQIRQFKPVMPVIMLTAYGEVEDKVEGLGRGATDYIVKPFDFRELIARVNAALRLSGLGKSDGGKRVLGIADLQLNVDTKVVTRAGKFIGLTAKEFALLEYFLLHPGTIISKMDLAKNIWHLTFDPGTNFVEVYINYLRKKIDKDYDVKLIQTRPGLGYILMAE</sequence>
<evidence type="ECO:0000256" key="7">
    <source>
        <dbReference type="PROSITE-ProRule" id="PRU01091"/>
    </source>
</evidence>
<keyword evidence="1 6" id="KW-0597">Phosphoprotein</keyword>
<feature type="domain" description="OmpR/PhoB-type" evidence="9">
    <location>
        <begin position="151"/>
        <end position="249"/>
    </location>
</feature>